<reference evidence="3" key="1">
    <citation type="journal article" date="2012" name="J. Microbiol. Biotechnol.">
        <title>Ramlibacter ginsenosidimutans sp. nov., with ginsenoside-converting activity.</title>
        <authorList>
            <person name="Wang L."/>
            <person name="An D.S."/>
            <person name="Kim S.G."/>
            <person name="Jin F.X."/>
            <person name="Kim S.C."/>
            <person name="Lee S.T."/>
            <person name="Im W.T."/>
        </authorList>
    </citation>
    <scope>NUCLEOTIDE SEQUENCE</scope>
    <source>
        <strain evidence="3">KACC 17527</strain>
    </source>
</reference>
<dbReference type="PANTHER" id="PTHR33164:SF43">
    <property type="entry name" value="HTH-TYPE TRANSCRIPTIONAL REPRESSOR YETL"/>
    <property type="match status" value="1"/>
</dbReference>
<dbReference type="SUPFAM" id="SSF46785">
    <property type="entry name" value="Winged helix' DNA-binding domain"/>
    <property type="match status" value="1"/>
</dbReference>
<dbReference type="InterPro" id="IPR036390">
    <property type="entry name" value="WH_DNA-bd_sf"/>
</dbReference>
<sequence length="244" mass="26783">MYHRTPRPWGARARVCARRREVVRGHRLHSPQDAWSVRSCGVANSERPRTSAKKSVPRPAARSRADSAARTQARATARPAAVRAPRKTAARPDPAGQVLRRFRAVFNAVRNHFRSVEQVAGISGAQVWALSEIAAHPGIGVGALARSMDIHQSTASNLVRALLESRLVASERGAEDQRAVHLRATARGLKVLGKAPTPFVGLLPDVLRRLDEATLKRLDRDLERLIRELRTDPRGAQTLIGADD</sequence>
<feature type="region of interest" description="Disordered" evidence="1">
    <location>
        <begin position="39"/>
        <end position="94"/>
    </location>
</feature>
<evidence type="ECO:0000256" key="1">
    <source>
        <dbReference type="SAM" id="MobiDB-lite"/>
    </source>
</evidence>
<dbReference type="GO" id="GO:0003700">
    <property type="term" value="F:DNA-binding transcription factor activity"/>
    <property type="evidence" value="ECO:0007669"/>
    <property type="project" value="InterPro"/>
</dbReference>
<name>A0A934WM23_9BURK</name>
<dbReference type="AlphaFoldDB" id="A0A934WM23"/>
<comment type="caution">
    <text evidence="3">The sequence shown here is derived from an EMBL/GenBank/DDBJ whole genome shotgun (WGS) entry which is preliminary data.</text>
</comment>
<dbReference type="Pfam" id="PF12802">
    <property type="entry name" value="MarR_2"/>
    <property type="match status" value="1"/>
</dbReference>
<dbReference type="PANTHER" id="PTHR33164">
    <property type="entry name" value="TRANSCRIPTIONAL REGULATOR, MARR FAMILY"/>
    <property type="match status" value="1"/>
</dbReference>
<feature type="compositionally biased region" description="Low complexity" evidence="1">
    <location>
        <begin position="57"/>
        <end position="83"/>
    </location>
</feature>
<dbReference type="InterPro" id="IPR036388">
    <property type="entry name" value="WH-like_DNA-bd_sf"/>
</dbReference>
<organism evidence="3 4">
    <name type="scientific">Ramlibacter ginsenosidimutans</name>
    <dbReference type="NCBI Taxonomy" id="502333"/>
    <lineage>
        <taxon>Bacteria</taxon>
        <taxon>Pseudomonadati</taxon>
        <taxon>Pseudomonadota</taxon>
        <taxon>Betaproteobacteria</taxon>
        <taxon>Burkholderiales</taxon>
        <taxon>Comamonadaceae</taxon>
        <taxon>Ramlibacter</taxon>
    </lineage>
</organism>
<feature type="domain" description="HTH marR-type" evidence="2">
    <location>
        <begin position="95"/>
        <end position="227"/>
    </location>
</feature>
<evidence type="ECO:0000259" key="2">
    <source>
        <dbReference type="PROSITE" id="PS50995"/>
    </source>
</evidence>
<dbReference type="InterPro" id="IPR039422">
    <property type="entry name" value="MarR/SlyA-like"/>
</dbReference>
<dbReference type="SMART" id="SM00347">
    <property type="entry name" value="HTH_MARR"/>
    <property type="match status" value="1"/>
</dbReference>
<proteinExistence type="predicted"/>
<evidence type="ECO:0000313" key="3">
    <source>
        <dbReference type="EMBL" id="MBK6007369.1"/>
    </source>
</evidence>
<dbReference type="Proteomes" id="UP000630528">
    <property type="component" value="Unassembled WGS sequence"/>
</dbReference>
<keyword evidence="4" id="KW-1185">Reference proteome</keyword>
<dbReference type="InterPro" id="IPR000835">
    <property type="entry name" value="HTH_MarR-typ"/>
</dbReference>
<dbReference type="PROSITE" id="PS50995">
    <property type="entry name" value="HTH_MARR_2"/>
    <property type="match status" value="1"/>
</dbReference>
<accession>A0A934WM23</accession>
<dbReference type="Gene3D" id="1.10.10.10">
    <property type="entry name" value="Winged helix-like DNA-binding domain superfamily/Winged helix DNA-binding domain"/>
    <property type="match status" value="1"/>
</dbReference>
<gene>
    <name evidence="3" type="ORF">JJB11_14805</name>
</gene>
<protein>
    <submittedName>
        <fullName evidence="3">Winged helix-turn-helix transcriptional regulator</fullName>
    </submittedName>
</protein>
<dbReference type="GO" id="GO:0006950">
    <property type="term" value="P:response to stress"/>
    <property type="evidence" value="ECO:0007669"/>
    <property type="project" value="TreeGrafter"/>
</dbReference>
<dbReference type="EMBL" id="JAEPWM010000005">
    <property type="protein sequence ID" value="MBK6007369.1"/>
    <property type="molecule type" value="Genomic_DNA"/>
</dbReference>
<evidence type="ECO:0000313" key="4">
    <source>
        <dbReference type="Proteomes" id="UP000630528"/>
    </source>
</evidence>
<reference evidence="3" key="2">
    <citation type="submission" date="2021-01" db="EMBL/GenBank/DDBJ databases">
        <authorList>
            <person name="Kang M."/>
        </authorList>
    </citation>
    <scope>NUCLEOTIDE SEQUENCE</scope>
    <source>
        <strain evidence="3">KACC 17527</strain>
    </source>
</reference>